<feature type="compositionally biased region" description="Gly residues" evidence="1">
    <location>
        <begin position="315"/>
        <end position="325"/>
    </location>
</feature>
<proteinExistence type="predicted"/>
<gene>
    <name evidence="2" type="ORF">LDC_2376</name>
</gene>
<protein>
    <submittedName>
        <fullName evidence="2">Transposase</fullName>
    </submittedName>
</protein>
<sequence length="325" mass="37957">MQRQWRFKRLGFYTRRCAPHRIQRYLCLDCRVSFSRQTFDTTYWLKRPEILPSLFMKTVGAMANRQIARDLQAAPATIDNQLARLGRHCLLFHARRLAAAPLAGDLVIDGFESFEFSQYHPFHHHLAVEADTSFVRYFTDSELRRKGRMTEYQKSRRRQLETRLGAPAPGNVRRDVQELLEVALRDSTVATVRSDDHRTYPYAMREVPCRIRHAITSAKRRRTARNPLFEANLLDLLVRHSQAGHRRETISWPKRRQGSAERLAILVVWRNYIKRRREKGPPDTPAMLKGSKPGRSRRRTCWRRGYSAHESTCRRGGGSTTTGRS</sequence>
<comment type="caution">
    <text evidence="2">The sequence shown here is derived from an EMBL/GenBank/DDBJ whole genome shotgun (WGS) entry which is preliminary data.</text>
</comment>
<reference evidence="2" key="2">
    <citation type="journal article" date="2011" name="Microb. Ecol.">
        <title>Taxonomic and Functional Metagenomic Profiling of the Microbial Community in the Anoxic Sediment of a Sub-saline Shallow Lake (Laguna de Carrizo, Central Spain).</title>
        <authorList>
            <person name="Ferrer M."/>
            <person name="Guazzaroni M.E."/>
            <person name="Richter M."/>
            <person name="Garcia-Salamanca A."/>
            <person name="Yarza P."/>
            <person name="Suarez-Suarez A."/>
            <person name="Solano J."/>
            <person name="Alcaide M."/>
            <person name="van Dillewijn P."/>
            <person name="Molina-Henares M.A."/>
            <person name="Lopez-Cortes N."/>
            <person name="Al-Ramahi Y."/>
            <person name="Guerrero C."/>
            <person name="Acosta A."/>
            <person name="de Eugenio L.I."/>
            <person name="Martinez V."/>
            <person name="Marques S."/>
            <person name="Rojo F."/>
            <person name="Santero E."/>
            <person name="Genilloud O."/>
            <person name="Perez-Perez J."/>
            <person name="Rossello-Mora R."/>
            <person name="Ramos J.L."/>
        </authorList>
    </citation>
    <scope>NUCLEOTIDE SEQUENCE</scope>
</reference>
<dbReference type="AlphaFoldDB" id="D9PLF3"/>
<reference evidence="2" key="1">
    <citation type="submission" date="2010-07" db="EMBL/GenBank/DDBJ databases">
        <authorList>
            <consortium name="CONSOLIDER consortium CSD2007-00005"/>
            <person name="Guazzaroni M.-E."/>
            <person name="Richter M."/>
            <person name="Garcia-Salamanca A."/>
            <person name="Yarza P."/>
            <person name="Ferrer M."/>
        </authorList>
    </citation>
    <scope>NUCLEOTIDE SEQUENCE</scope>
</reference>
<feature type="compositionally biased region" description="Basic residues" evidence="1">
    <location>
        <begin position="292"/>
        <end position="302"/>
    </location>
</feature>
<accession>D9PLF3</accession>
<dbReference type="EMBL" id="ADZX01000721">
    <property type="protein sequence ID" value="EFK95612.1"/>
    <property type="molecule type" value="Genomic_DNA"/>
</dbReference>
<evidence type="ECO:0000256" key="1">
    <source>
        <dbReference type="SAM" id="MobiDB-lite"/>
    </source>
</evidence>
<name>D9PLF3_9ZZZZ</name>
<feature type="region of interest" description="Disordered" evidence="1">
    <location>
        <begin position="278"/>
        <end position="325"/>
    </location>
</feature>
<organism evidence="2">
    <name type="scientific">sediment metagenome</name>
    <dbReference type="NCBI Taxonomy" id="749907"/>
    <lineage>
        <taxon>unclassified sequences</taxon>
        <taxon>metagenomes</taxon>
        <taxon>ecological metagenomes</taxon>
    </lineage>
</organism>
<evidence type="ECO:0000313" key="2">
    <source>
        <dbReference type="EMBL" id="EFK95612.1"/>
    </source>
</evidence>